<dbReference type="PROSITE" id="PS50931">
    <property type="entry name" value="HTH_LYSR"/>
    <property type="match status" value="1"/>
</dbReference>
<keyword evidence="4" id="KW-0804">Transcription</keyword>
<comment type="similarity">
    <text evidence="1">Belongs to the LysR transcriptional regulatory family.</text>
</comment>
<organism evidence="6 7">
    <name type="scientific">Edaphosphingomonas laterariae</name>
    <dbReference type="NCBI Taxonomy" id="861865"/>
    <lineage>
        <taxon>Bacteria</taxon>
        <taxon>Pseudomonadati</taxon>
        <taxon>Pseudomonadota</taxon>
        <taxon>Alphaproteobacteria</taxon>
        <taxon>Sphingomonadales</taxon>
        <taxon>Rhizorhabdaceae</taxon>
        <taxon>Edaphosphingomonas</taxon>
    </lineage>
</organism>
<keyword evidence="7" id="KW-1185">Reference proteome</keyword>
<reference evidence="7" key="1">
    <citation type="submission" date="2017-06" db="EMBL/GenBank/DDBJ databases">
        <authorList>
            <person name="Varghese N."/>
            <person name="Submissions S."/>
        </authorList>
    </citation>
    <scope>NUCLEOTIDE SEQUENCE [LARGE SCALE GENOMIC DNA]</scope>
    <source>
        <strain evidence="7">LNB2</strain>
    </source>
</reference>
<dbReference type="GO" id="GO:0003700">
    <property type="term" value="F:DNA-binding transcription factor activity"/>
    <property type="evidence" value="ECO:0007669"/>
    <property type="project" value="InterPro"/>
</dbReference>
<dbReference type="GO" id="GO:0006351">
    <property type="term" value="P:DNA-templated transcription"/>
    <property type="evidence" value="ECO:0007669"/>
    <property type="project" value="TreeGrafter"/>
</dbReference>
<dbReference type="EMBL" id="FZOS01000001">
    <property type="protein sequence ID" value="SNS11465.1"/>
    <property type="molecule type" value="Genomic_DNA"/>
</dbReference>
<dbReference type="PANTHER" id="PTHR30537">
    <property type="entry name" value="HTH-TYPE TRANSCRIPTIONAL REGULATOR"/>
    <property type="match status" value="1"/>
</dbReference>
<evidence type="ECO:0000259" key="5">
    <source>
        <dbReference type="PROSITE" id="PS50931"/>
    </source>
</evidence>
<name>A0A239BTU7_9SPHN</name>
<dbReference type="Gene3D" id="1.10.10.10">
    <property type="entry name" value="Winged helix-like DNA-binding domain superfamily/Winged helix DNA-binding domain"/>
    <property type="match status" value="1"/>
</dbReference>
<dbReference type="SUPFAM" id="SSF46785">
    <property type="entry name" value="Winged helix' DNA-binding domain"/>
    <property type="match status" value="1"/>
</dbReference>
<keyword evidence="2" id="KW-0805">Transcription regulation</keyword>
<dbReference type="CDD" id="cd05466">
    <property type="entry name" value="PBP2_LTTR_substrate"/>
    <property type="match status" value="1"/>
</dbReference>
<keyword evidence="3" id="KW-0238">DNA-binding</keyword>
<dbReference type="OrthoDB" id="9798121at2"/>
<dbReference type="InterPro" id="IPR036388">
    <property type="entry name" value="WH-like_DNA-bd_sf"/>
</dbReference>
<proteinExistence type="inferred from homology"/>
<dbReference type="InterPro" id="IPR036390">
    <property type="entry name" value="WH_DNA-bd_sf"/>
</dbReference>
<dbReference type="InterPro" id="IPR005119">
    <property type="entry name" value="LysR_subst-bd"/>
</dbReference>
<dbReference type="InterPro" id="IPR000847">
    <property type="entry name" value="LysR_HTH_N"/>
</dbReference>
<sequence length="291" mass="31990">MIDWDNLRVFLAAVHSGNYTAAAKRLRIDRTTVGRKLDRLEQQLGVRLFAQSEEGYHPTVAGRRALEVADQMEQLVDGLAAELGSPAGTQAGRLRIAVAAELGAELMADLAAFAASQSPPVQITIRSTADPAEHVVQRKSDIGLCLVDHRPDHLRGRRIARLDQAAYATRASVERHGADPRAQAWIRCSGWSQLPTMRRWDATLRDDVRVAAYVDSWPALLSTVELDVGAAFLWTFVADRRADLVQLAPPDASLGVDLWALVRDDVPMDRPTRAFMDDMTVRLAARIGQAA</sequence>
<dbReference type="Gene3D" id="3.40.190.290">
    <property type="match status" value="1"/>
</dbReference>
<evidence type="ECO:0000256" key="2">
    <source>
        <dbReference type="ARBA" id="ARBA00023015"/>
    </source>
</evidence>
<evidence type="ECO:0000256" key="1">
    <source>
        <dbReference type="ARBA" id="ARBA00009437"/>
    </source>
</evidence>
<dbReference type="AlphaFoldDB" id="A0A239BTU7"/>
<dbReference type="PANTHER" id="PTHR30537:SF3">
    <property type="entry name" value="TRANSCRIPTIONAL REGULATORY PROTEIN"/>
    <property type="match status" value="1"/>
</dbReference>
<dbReference type="Pfam" id="PF00126">
    <property type="entry name" value="HTH_1"/>
    <property type="match status" value="1"/>
</dbReference>
<protein>
    <submittedName>
        <fullName evidence="6">Transcriptional regulator, LysR family</fullName>
    </submittedName>
</protein>
<gene>
    <name evidence="6" type="ORF">SAMN06295912_101412</name>
</gene>
<evidence type="ECO:0000256" key="4">
    <source>
        <dbReference type="ARBA" id="ARBA00023163"/>
    </source>
</evidence>
<dbReference type="Pfam" id="PF03466">
    <property type="entry name" value="LysR_substrate"/>
    <property type="match status" value="1"/>
</dbReference>
<evidence type="ECO:0000313" key="6">
    <source>
        <dbReference type="EMBL" id="SNS11465.1"/>
    </source>
</evidence>
<dbReference type="RefSeq" id="WP_089217907.1">
    <property type="nucleotide sequence ID" value="NZ_FZOS01000001.1"/>
</dbReference>
<dbReference type="SUPFAM" id="SSF53850">
    <property type="entry name" value="Periplasmic binding protein-like II"/>
    <property type="match status" value="1"/>
</dbReference>
<accession>A0A239BTU7</accession>
<dbReference type="InterPro" id="IPR058163">
    <property type="entry name" value="LysR-type_TF_proteobact-type"/>
</dbReference>
<dbReference type="GO" id="GO:0043565">
    <property type="term" value="F:sequence-specific DNA binding"/>
    <property type="evidence" value="ECO:0007669"/>
    <property type="project" value="TreeGrafter"/>
</dbReference>
<evidence type="ECO:0000256" key="3">
    <source>
        <dbReference type="ARBA" id="ARBA00023125"/>
    </source>
</evidence>
<evidence type="ECO:0000313" key="7">
    <source>
        <dbReference type="Proteomes" id="UP000198281"/>
    </source>
</evidence>
<feature type="domain" description="HTH lysR-type" evidence="5">
    <location>
        <begin position="2"/>
        <end position="59"/>
    </location>
</feature>
<dbReference type="Proteomes" id="UP000198281">
    <property type="component" value="Unassembled WGS sequence"/>
</dbReference>